<keyword evidence="1" id="KW-0812">Transmembrane</keyword>
<name>S2DC09_INDAL</name>
<organism evidence="2 3">
    <name type="scientific">Indibacter alkaliphilus (strain CCUG 57479 / KCTC 22604 / LW1)</name>
    <dbReference type="NCBI Taxonomy" id="1189612"/>
    <lineage>
        <taxon>Bacteria</taxon>
        <taxon>Pseudomonadati</taxon>
        <taxon>Bacteroidota</taxon>
        <taxon>Cytophagia</taxon>
        <taxon>Cytophagales</taxon>
        <taxon>Cyclobacteriaceae</taxon>
    </lineage>
</organism>
<accession>S2DC09</accession>
<keyword evidence="1" id="KW-0472">Membrane</keyword>
<feature type="transmembrane region" description="Helical" evidence="1">
    <location>
        <begin position="117"/>
        <end position="133"/>
    </location>
</feature>
<evidence type="ECO:0000256" key="1">
    <source>
        <dbReference type="SAM" id="Phobius"/>
    </source>
</evidence>
<dbReference type="RefSeq" id="WP_009034273.1">
    <property type="nucleotide sequence ID" value="NZ_ALWO02000032.1"/>
</dbReference>
<evidence type="ECO:0000313" key="2">
    <source>
        <dbReference type="EMBL" id="EOZ96722.1"/>
    </source>
</evidence>
<keyword evidence="1" id="KW-1133">Transmembrane helix</keyword>
<sequence>MRKLSDLEFNSIKTRLDSLQIVYKEIYDELLDHYISQLEKKDQPEFEQELEKLNETFAWSVVKGMEKNLEKQTNKLIAKIQWESLKIWKFSPNEFFTGLLIAGLMFISFLTFKLEGLFMASSILALAGIILAWNKQGKGISFSLNPKKQKPVACVSRVILSRLGLLYGCLSWFWIGVSNWGESNPGPIGTTLGIIICTIIFLYTISLLKVSITYKRPELNVPQT</sequence>
<dbReference type="Proteomes" id="UP000006073">
    <property type="component" value="Unassembled WGS sequence"/>
</dbReference>
<dbReference type="AlphaFoldDB" id="S2DC09"/>
<reference evidence="2 3" key="1">
    <citation type="journal article" date="2013" name="Genome Announc.">
        <title>Draft Genome Sequence of Indibacter alkaliphilus Strain LW1T, Isolated from Lonar Lake, a Haloalkaline Lake in the Buldana District of Maharashtra, India.</title>
        <authorList>
            <person name="Singh A."/>
            <person name="Kumar Jangir P."/>
            <person name="Sharma R."/>
            <person name="Singh A."/>
            <person name="Kumar Pinnaka A."/>
            <person name="Shivaji S."/>
        </authorList>
    </citation>
    <scope>NUCLEOTIDE SEQUENCE [LARGE SCALE GENOMIC DNA]</scope>
    <source>
        <strain evidence="3">CCUG 57479 / KCTC 22604 / LW1</strain>
    </source>
</reference>
<feature type="transmembrane region" description="Helical" evidence="1">
    <location>
        <begin position="154"/>
        <end position="175"/>
    </location>
</feature>
<gene>
    <name evidence="2" type="ORF">A33Q_2032</name>
</gene>
<feature type="transmembrane region" description="Helical" evidence="1">
    <location>
        <begin position="95"/>
        <end position="111"/>
    </location>
</feature>
<comment type="caution">
    <text evidence="2">The sequence shown here is derived from an EMBL/GenBank/DDBJ whole genome shotgun (WGS) entry which is preliminary data.</text>
</comment>
<evidence type="ECO:0000313" key="3">
    <source>
        <dbReference type="Proteomes" id="UP000006073"/>
    </source>
</evidence>
<feature type="transmembrane region" description="Helical" evidence="1">
    <location>
        <begin position="187"/>
        <end position="208"/>
    </location>
</feature>
<dbReference type="OrthoDB" id="823914at2"/>
<protein>
    <submittedName>
        <fullName evidence="2">Uncharacterized protein</fullName>
    </submittedName>
</protein>
<dbReference type="STRING" id="1189612.A33Q_2032"/>
<keyword evidence="3" id="KW-1185">Reference proteome</keyword>
<proteinExistence type="predicted"/>
<dbReference type="EMBL" id="ALWO02000032">
    <property type="protein sequence ID" value="EOZ96722.1"/>
    <property type="molecule type" value="Genomic_DNA"/>
</dbReference>